<dbReference type="EMBL" id="PZQS01000007">
    <property type="protein sequence ID" value="PVD27699.1"/>
    <property type="molecule type" value="Genomic_DNA"/>
</dbReference>
<evidence type="ECO:0000256" key="4">
    <source>
        <dbReference type="ARBA" id="ARBA00023163"/>
    </source>
</evidence>
<dbReference type="GO" id="GO:0000978">
    <property type="term" value="F:RNA polymerase II cis-regulatory region sequence-specific DNA binding"/>
    <property type="evidence" value="ECO:0007669"/>
    <property type="project" value="TreeGrafter"/>
</dbReference>
<gene>
    <name evidence="7" type="ORF">C0Q70_12870</name>
</gene>
<dbReference type="InterPro" id="IPR046347">
    <property type="entry name" value="bZIP_sf"/>
</dbReference>
<organism evidence="7 8">
    <name type="scientific">Pomacea canaliculata</name>
    <name type="common">Golden apple snail</name>
    <dbReference type="NCBI Taxonomy" id="400727"/>
    <lineage>
        <taxon>Eukaryota</taxon>
        <taxon>Metazoa</taxon>
        <taxon>Spiralia</taxon>
        <taxon>Lophotrochozoa</taxon>
        <taxon>Mollusca</taxon>
        <taxon>Gastropoda</taxon>
        <taxon>Caenogastropoda</taxon>
        <taxon>Architaenioglossa</taxon>
        <taxon>Ampullarioidea</taxon>
        <taxon>Ampullariidae</taxon>
        <taxon>Pomacea</taxon>
    </lineage>
</organism>
<dbReference type="Proteomes" id="UP000245119">
    <property type="component" value="Linkage Group LG7"/>
</dbReference>
<keyword evidence="4" id="KW-0804">Transcription</keyword>
<dbReference type="PROSITE" id="PS50217">
    <property type="entry name" value="BZIP"/>
    <property type="match status" value="1"/>
</dbReference>
<proteinExistence type="predicted"/>
<evidence type="ECO:0000259" key="6">
    <source>
        <dbReference type="PROSITE" id="PS50217"/>
    </source>
</evidence>
<dbReference type="AlphaFoldDB" id="A0A2T7P2P8"/>
<evidence type="ECO:0000256" key="1">
    <source>
        <dbReference type="ARBA" id="ARBA00004123"/>
    </source>
</evidence>
<dbReference type="InterPro" id="IPR004827">
    <property type="entry name" value="bZIP"/>
</dbReference>
<dbReference type="PANTHER" id="PTHR11988:SF27">
    <property type="entry name" value="GH27708P"/>
    <property type="match status" value="1"/>
</dbReference>
<dbReference type="Pfam" id="PF07716">
    <property type="entry name" value="bZIP_2"/>
    <property type="match status" value="1"/>
</dbReference>
<keyword evidence="8" id="KW-1185">Reference proteome</keyword>
<reference evidence="7 8" key="1">
    <citation type="submission" date="2018-04" db="EMBL/GenBank/DDBJ databases">
        <title>The genome of golden apple snail Pomacea canaliculata provides insight into stress tolerance and invasive adaptation.</title>
        <authorList>
            <person name="Liu C."/>
            <person name="Liu B."/>
            <person name="Ren Y."/>
            <person name="Zhang Y."/>
            <person name="Wang H."/>
            <person name="Li S."/>
            <person name="Jiang F."/>
            <person name="Yin L."/>
            <person name="Zhang G."/>
            <person name="Qian W."/>
            <person name="Fan W."/>
        </authorList>
    </citation>
    <scope>NUCLEOTIDE SEQUENCE [LARGE SCALE GENOMIC DNA]</scope>
    <source>
        <strain evidence="7">SZHN2017</strain>
        <tissue evidence="7">Muscle</tissue>
    </source>
</reference>
<dbReference type="GO" id="GO:0005634">
    <property type="term" value="C:nucleus"/>
    <property type="evidence" value="ECO:0007669"/>
    <property type="project" value="UniProtKB-SubCell"/>
</dbReference>
<keyword evidence="5" id="KW-0539">Nucleus</keyword>
<dbReference type="Gene3D" id="1.20.5.170">
    <property type="match status" value="1"/>
</dbReference>
<evidence type="ECO:0000256" key="2">
    <source>
        <dbReference type="ARBA" id="ARBA00023015"/>
    </source>
</evidence>
<accession>A0A2T7P2P8</accession>
<dbReference type="SUPFAM" id="SSF57959">
    <property type="entry name" value="Leucine zipper domain"/>
    <property type="match status" value="1"/>
</dbReference>
<evidence type="ECO:0000313" key="7">
    <source>
        <dbReference type="EMBL" id="PVD27699.1"/>
    </source>
</evidence>
<sequence length="337" mass="38245">MDCKQTSASTWDFDEMLDVFENPSKYEGKYYQKGQYDSSMEEKCYGSHNISQKSAHGASPSSDIQMSLGIQEPTLMEILCGEDKPFQSVFQASNPVKPTPDIDLSLPHLSPDVIQHLEELPTKDDKTKPACQPPAKISNGFNPLPPQIFPIPTMPHQHPLPPHGFPVPTMPHQHPLPPHCFHTATMPFQGLLPAQCPLASPSIPGPALIIPTIASLQQMPKPDRKYTRAVRKPIPSELKDEKYNERRKLNTLAARRSRDKRKQRVEELAIHTRRLQEEEVSLEEEQRVKIQRVRDLCILCGEEPDEMLRKVHMWADYAVNLQSVKNDSWTRSPSVTV</sequence>
<comment type="caution">
    <text evidence="7">The sequence shown here is derived from an EMBL/GenBank/DDBJ whole genome shotgun (WGS) entry which is preliminary data.</text>
</comment>
<evidence type="ECO:0000256" key="3">
    <source>
        <dbReference type="ARBA" id="ARBA00023125"/>
    </source>
</evidence>
<name>A0A2T7P2P8_POMCA</name>
<keyword evidence="3" id="KW-0238">DNA-binding</keyword>
<dbReference type="STRING" id="400727.A0A2T7P2P8"/>
<keyword evidence="2" id="KW-0805">Transcription regulation</keyword>
<dbReference type="OrthoDB" id="6022300at2759"/>
<comment type="subcellular location">
    <subcellularLocation>
        <location evidence="1">Nucleus</location>
    </subcellularLocation>
</comment>
<evidence type="ECO:0000256" key="5">
    <source>
        <dbReference type="ARBA" id="ARBA00023242"/>
    </source>
</evidence>
<protein>
    <recommendedName>
        <fullName evidence="6">BZIP domain-containing protein</fullName>
    </recommendedName>
</protein>
<evidence type="ECO:0000313" key="8">
    <source>
        <dbReference type="Proteomes" id="UP000245119"/>
    </source>
</evidence>
<feature type="domain" description="BZIP" evidence="6">
    <location>
        <begin position="240"/>
        <end position="285"/>
    </location>
</feature>
<dbReference type="GO" id="GO:0000981">
    <property type="term" value="F:DNA-binding transcription factor activity, RNA polymerase II-specific"/>
    <property type="evidence" value="ECO:0007669"/>
    <property type="project" value="TreeGrafter"/>
</dbReference>
<dbReference type="InterPro" id="IPR040223">
    <property type="entry name" value="PAR_bZIP"/>
</dbReference>
<dbReference type="PANTHER" id="PTHR11988">
    <property type="entry name" value="THYROTROPH EMBRYONIC FACTOR RELATED"/>
    <property type="match status" value="1"/>
</dbReference>